<sequence length="283" mass="33218">MSDDEFYSRIPVPKTTAFRPPLVSVIVEYLVLVLTLAAFIYGVISWYLIKKFRHFKNFVFINAIASSLLRLLTVSIIIPIVMHFFVIDSKFMLEVCHYICTYSTTAQNYWLLVICHLFYTDIVKVFGGHINRKYMKSCMFAWGIPFIMLFLYYSLIYFQAERLAENLLLDTINYIEVFMTVSPLIINCIIYFSVISSLCSNSSRKAKTTSTNNFRRFYIATLLFVLSDVIMLFSFIWDSINISFLIRAVLSKLQQIAIDIFLPIVKGNRELWRKYFSKFRESK</sequence>
<reference evidence="1" key="1">
    <citation type="submission" date="2023-03" db="EMBL/GenBank/DDBJ databases">
        <title>Chromosome-level genomes of two armyworms, Mythimna separata and Mythimna loreyi, provide insights into the biosynthesis and reception of sex pheromones.</title>
        <authorList>
            <person name="Zhao H."/>
        </authorList>
    </citation>
    <scope>NUCLEOTIDE SEQUENCE</scope>
    <source>
        <strain evidence="1">BeijingLab</strain>
    </source>
</reference>
<evidence type="ECO:0000313" key="2">
    <source>
        <dbReference type="Proteomes" id="UP001231649"/>
    </source>
</evidence>
<proteinExistence type="predicted"/>
<evidence type="ECO:0000313" key="1">
    <source>
        <dbReference type="EMBL" id="KAJ8707471.1"/>
    </source>
</evidence>
<name>A0ACC2Q5P2_9NEOP</name>
<protein>
    <submittedName>
        <fullName evidence="1">Uncharacterized protein</fullName>
    </submittedName>
</protein>
<gene>
    <name evidence="1" type="ORF">PYW08_010723</name>
</gene>
<accession>A0ACC2Q5P2</accession>
<organism evidence="1 2">
    <name type="scientific">Mythimna loreyi</name>
    <dbReference type="NCBI Taxonomy" id="667449"/>
    <lineage>
        <taxon>Eukaryota</taxon>
        <taxon>Metazoa</taxon>
        <taxon>Ecdysozoa</taxon>
        <taxon>Arthropoda</taxon>
        <taxon>Hexapoda</taxon>
        <taxon>Insecta</taxon>
        <taxon>Pterygota</taxon>
        <taxon>Neoptera</taxon>
        <taxon>Endopterygota</taxon>
        <taxon>Lepidoptera</taxon>
        <taxon>Glossata</taxon>
        <taxon>Ditrysia</taxon>
        <taxon>Noctuoidea</taxon>
        <taxon>Noctuidae</taxon>
        <taxon>Noctuinae</taxon>
        <taxon>Hadenini</taxon>
        <taxon>Mythimna</taxon>
    </lineage>
</organism>
<dbReference type="EMBL" id="CM056803">
    <property type="protein sequence ID" value="KAJ8707471.1"/>
    <property type="molecule type" value="Genomic_DNA"/>
</dbReference>
<comment type="caution">
    <text evidence="1">The sequence shown here is derived from an EMBL/GenBank/DDBJ whole genome shotgun (WGS) entry which is preliminary data.</text>
</comment>
<dbReference type="Proteomes" id="UP001231649">
    <property type="component" value="Chromosome 27"/>
</dbReference>
<keyword evidence="2" id="KW-1185">Reference proteome</keyword>